<organism evidence="5 6">
    <name type="scientific">Mycena albidolilacea</name>
    <dbReference type="NCBI Taxonomy" id="1033008"/>
    <lineage>
        <taxon>Eukaryota</taxon>
        <taxon>Fungi</taxon>
        <taxon>Dikarya</taxon>
        <taxon>Basidiomycota</taxon>
        <taxon>Agaricomycotina</taxon>
        <taxon>Agaricomycetes</taxon>
        <taxon>Agaricomycetidae</taxon>
        <taxon>Agaricales</taxon>
        <taxon>Marasmiineae</taxon>
        <taxon>Mycenaceae</taxon>
        <taxon>Mycena</taxon>
    </lineage>
</organism>
<comment type="caution">
    <text evidence="5">The sequence shown here is derived from an EMBL/GenBank/DDBJ whole genome shotgun (WGS) entry which is preliminary data.</text>
</comment>
<sequence>MNNTRLPDKALYPDANPEKGIELDVLRELQGDWLINFDWEAQRAELNQPAHPTVLIEGILCIRNPKNRMRFLSSCSTDGQVMRHSLTFNFEVKFMSASGKNVSFNVVVPSLPEFVFSSAPPANWTTDDTAKILNTLMTEVLG</sequence>
<name>A0AAD7E8K3_9AGAR</name>
<dbReference type="InterPro" id="IPR029058">
    <property type="entry name" value="AB_hydrolase_fold"/>
</dbReference>
<protein>
    <recommendedName>
        <fullName evidence="4">Epoxide hydrolase N-terminal domain-containing protein</fullName>
    </recommendedName>
</protein>
<dbReference type="Proteomes" id="UP001218218">
    <property type="component" value="Unassembled WGS sequence"/>
</dbReference>
<evidence type="ECO:0000313" key="5">
    <source>
        <dbReference type="EMBL" id="KAJ7301980.1"/>
    </source>
</evidence>
<keyword evidence="2" id="KW-0058">Aromatic hydrocarbons catabolism</keyword>
<dbReference type="GO" id="GO:0004301">
    <property type="term" value="F:epoxide hydrolase activity"/>
    <property type="evidence" value="ECO:0007669"/>
    <property type="project" value="TreeGrafter"/>
</dbReference>
<proteinExistence type="inferred from homology"/>
<feature type="domain" description="Epoxide hydrolase N-terminal" evidence="4">
    <location>
        <begin position="2"/>
        <end position="58"/>
    </location>
</feature>
<dbReference type="EMBL" id="JARIHO010000123">
    <property type="protein sequence ID" value="KAJ7301980.1"/>
    <property type="molecule type" value="Genomic_DNA"/>
</dbReference>
<dbReference type="Gene3D" id="3.40.50.1820">
    <property type="entry name" value="alpha/beta hydrolase"/>
    <property type="match status" value="1"/>
</dbReference>
<dbReference type="PANTHER" id="PTHR21661:SF35">
    <property type="entry name" value="EPOXIDE HYDROLASE"/>
    <property type="match status" value="1"/>
</dbReference>
<evidence type="ECO:0000259" key="4">
    <source>
        <dbReference type="Pfam" id="PF06441"/>
    </source>
</evidence>
<evidence type="ECO:0000256" key="2">
    <source>
        <dbReference type="ARBA" id="ARBA00022797"/>
    </source>
</evidence>
<accession>A0AAD7E8K3</accession>
<dbReference type="AlphaFoldDB" id="A0AAD7E8K3"/>
<dbReference type="GO" id="GO:0097176">
    <property type="term" value="P:epoxide metabolic process"/>
    <property type="evidence" value="ECO:0007669"/>
    <property type="project" value="TreeGrafter"/>
</dbReference>
<dbReference type="PANTHER" id="PTHR21661">
    <property type="entry name" value="EPOXIDE HYDROLASE 1-RELATED"/>
    <property type="match status" value="1"/>
</dbReference>
<keyword evidence="3" id="KW-0378">Hydrolase</keyword>
<evidence type="ECO:0000256" key="3">
    <source>
        <dbReference type="ARBA" id="ARBA00022801"/>
    </source>
</evidence>
<dbReference type="SUPFAM" id="SSF53474">
    <property type="entry name" value="alpha/beta-Hydrolases"/>
    <property type="match status" value="1"/>
</dbReference>
<gene>
    <name evidence="5" type="ORF">DFH08DRAFT_978309</name>
</gene>
<evidence type="ECO:0000256" key="1">
    <source>
        <dbReference type="ARBA" id="ARBA00010088"/>
    </source>
</evidence>
<comment type="similarity">
    <text evidence="1">Belongs to the peptidase S33 family.</text>
</comment>
<dbReference type="Pfam" id="PF06441">
    <property type="entry name" value="EHN"/>
    <property type="match status" value="1"/>
</dbReference>
<evidence type="ECO:0000313" key="6">
    <source>
        <dbReference type="Proteomes" id="UP001218218"/>
    </source>
</evidence>
<keyword evidence="6" id="KW-1185">Reference proteome</keyword>
<reference evidence="5" key="1">
    <citation type="submission" date="2023-03" db="EMBL/GenBank/DDBJ databases">
        <title>Massive genome expansion in bonnet fungi (Mycena s.s.) driven by repeated elements and novel gene families across ecological guilds.</title>
        <authorList>
            <consortium name="Lawrence Berkeley National Laboratory"/>
            <person name="Harder C.B."/>
            <person name="Miyauchi S."/>
            <person name="Viragh M."/>
            <person name="Kuo A."/>
            <person name="Thoen E."/>
            <person name="Andreopoulos B."/>
            <person name="Lu D."/>
            <person name="Skrede I."/>
            <person name="Drula E."/>
            <person name="Henrissat B."/>
            <person name="Morin E."/>
            <person name="Kohler A."/>
            <person name="Barry K."/>
            <person name="LaButti K."/>
            <person name="Morin E."/>
            <person name="Salamov A."/>
            <person name="Lipzen A."/>
            <person name="Mereny Z."/>
            <person name="Hegedus B."/>
            <person name="Baldrian P."/>
            <person name="Stursova M."/>
            <person name="Weitz H."/>
            <person name="Taylor A."/>
            <person name="Grigoriev I.V."/>
            <person name="Nagy L.G."/>
            <person name="Martin F."/>
            <person name="Kauserud H."/>
        </authorList>
    </citation>
    <scope>NUCLEOTIDE SEQUENCE</scope>
    <source>
        <strain evidence="5">CBHHK002</strain>
    </source>
</reference>
<dbReference type="InterPro" id="IPR010497">
    <property type="entry name" value="Epoxide_hydro_N"/>
</dbReference>